<dbReference type="RefSeq" id="WP_359278287.1">
    <property type="nucleotide sequence ID" value="NZ_JBEZNA010000130.1"/>
</dbReference>
<evidence type="ECO:0000313" key="2">
    <source>
        <dbReference type="Proteomes" id="UP001551584"/>
    </source>
</evidence>
<organism evidence="1 2">
    <name type="scientific">Streptomyces chilikensis</name>
    <dbReference type="NCBI Taxonomy" id="1194079"/>
    <lineage>
        <taxon>Bacteria</taxon>
        <taxon>Bacillati</taxon>
        <taxon>Actinomycetota</taxon>
        <taxon>Actinomycetes</taxon>
        <taxon>Kitasatosporales</taxon>
        <taxon>Streptomycetaceae</taxon>
        <taxon>Streptomyces</taxon>
    </lineage>
</organism>
<sequence length="88" mass="9845">METLESFEGISDDVACAQAVTQVLERWPDYHARLRELRQERVQRLREQGRTWREIGELLGGVSAARAQQIGAGLRGNKRPAKGTSPDA</sequence>
<dbReference type="EMBL" id="JBEZNA010000130">
    <property type="protein sequence ID" value="MEU9581556.1"/>
    <property type="molecule type" value="Genomic_DNA"/>
</dbReference>
<dbReference type="Proteomes" id="UP001551584">
    <property type="component" value="Unassembled WGS sequence"/>
</dbReference>
<comment type="caution">
    <text evidence="1">The sequence shown here is derived from an EMBL/GenBank/DDBJ whole genome shotgun (WGS) entry which is preliminary data.</text>
</comment>
<name>A0ABV3EZB0_9ACTN</name>
<gene>
    <name evidence="1" type="ORF">AB0D95_30535</name>
</gene>
<accession>A0ABV3EZB0</accession>
<proteinExistence type="predicted"/>
<protein>
    <recommendedName>
        <fullName evidence="3">Sigma-70 family RNA polymerase sigma factor</fullName>
    </recommendedName>
</protein>
<reference evidence="1 2" key="1">
    <citation type="submission" date="2024-06" db="EMBL/GenBank/DDBJ databases">
        <title>The Natural Products Discovery Center: Release of the First 8490 Sequenced Strains for Exploring Actinobacteria Biosynthetic Diversity.</title>
        <authorList>
            <person name="Kalkreuter E."/>
            <person name="Kautsar S.A."/>
            <person name="Yang D."/>
            <person name="Bader C.D."/>
            <person name="Teijaro C.N."/>
            <person name="Fluegel L."/>
            <person name="Davis C.M."/>
            <person name="Simpson J.R."/>
            <person name="Lauterbach L."/>
            <person name="Steele A.D."/>
            <person name="Gui C."/>
            <person name="Meng S."/>
            <person name="Li G."/>
            <person name="Viehrig K."/>
            <person name="Ye F."/>
            <person name="Su P."/>
            <person name="Kiefer A.F."/>
            <person name="Nichols A."/>
            <person name="Cepeda A.J."/>
            <person name="Yan W."/>
            <person name="Fan B."/>
            <person name="Jiang Y."/>
            <person name="Adhikari A."/>
            <person name="Zheng C.-J."/>
            <person name="Schuster L."/>
            <person name="Cowan T.M."/>
            <person name="Smanski M.J."/>
            <person name="Chevrette M.G."/>
            <person name="De Carvalho L.P.S."/>
            <person name="Shen B."/>
        </authorList>
    </citation>
    <scope>NUCLEOTIDE SEQUENCE [LARGE SCALE GENOMIC DNA]</scope>
    <source>
        <strain evidence="1 2">NPDC048117</strain>
    </source>
</reference>
<evidence type="ECO:0000313" key="1">
    <source>
        <dbReference type="EMBL" id="MEU9581556.1"/>
    </source>
</evidence>
<evidence type="ECO:0008006" key="3">
    <source>
        <dbReference type="Google" id="ProtNLM"/>
    </source>
</evidence>
<keyword evidence="2" id="KW-1185">Reference proteome</keyword>